<reference evidence="2 3" key="1">
    <citation type="journal article" name="Sci. Rep.">
        <title>Genome-scale phylogenetic analyses confirm Olpidium as the closest living zoosporic fungus to the non-flagellated, terrestrial fungi.</title>
        <authorList>
            <person name="Chang Y."/>
            <person name="Rochon D."/>
            <person name="Sekimoto S."/>
            <person name="Wang Y."/>
            <person name="Chovatia M."/>
            <person name="Sandor L."/>
            <person name="Salamov A."/>
            <person name="Grigoriev I.V."/>
            <person name="Stajich J.E."/>
            <person name="Spatafora J.W."/>
        </authorList>
    </citation>
    <scope>NUCLEOTIDE SEQUENCE [LARGE SCALE GENOMIC DNA]</scope>
    <source>
        <strain evidence="2">S191</strain>
    </source>
</reference>
<feature type="region of interest" description="Disordered" evidence="1">
    <location>
        <begin position="44"/>
        <end position="92"/>
    </location>
</feature>
<evidence type="ECO:0000256" key="1">
    <source>
        <dbReference type="SAM" id="MobiDB-lite"/>
    </source>
</evidence>
<accession>A0A8H7ZPH8</accession>
<keyword evidence="3" id="KW-1185">Reference proteome</keyword>
<gene>
    <name evidence="2" type="ORF">BJ554DRAFT_3151</name>
</gene>
<organism evidence="2 3">
    <name type="scientific">Olpidium bornovanus</name>
    <dbReference type="NCBI Taxonomy" id="278681"/>
    <lineage>
        <taxon>Eukaryota</taxon>
        <taxon>Fungi</taxon>
        <taxon>Fungi incertae sedis</taxon>
        <taxon>Olpidiomycota</taxon>
        <taxon>Olpidiomycotina</taxon>
        <taxon>Olpidiomycetes</taxon>
        <taxon>Olpidiales</taxon>
        <taxon>Olpidiaceae</taxon>
        <taxon>Olpidium</taxon>
    </lineage>
</organism>
<dbReference type="AlphaFoldDB" id="A0A8H7ZPH8"/>
<sequence>MFLTFPVEPNPSTVEIITEAVYASSTSLNGRSFAEEFVRRRRLDAQFGAAPAPAPKQQQQQEQQPHAGGSAAGQSANDGGFKVVGKKGKRRN</sequence>
<evidence type="ECO:0000313" key="3">
    <source>
        <dbReference type="Proteomes" id="UP000673691"/>
    </source>
</evidence>
<evidence type="ECO:0000313" key="2">
    <source>
        <dbReference type="EMBL" id="KAG5456961.1"/>
    </source>
</evidence>
<dbReference type="OrthoDB" id="6415790at2759"/>
<comment type="caution">
    <text evidence="2">The sequence shown here is derived from an EMBL/GenBank/DDBJ whole genome shotgun (WGS) entry which is preliminary data.</text>
</comment>
<feature type="compositionally biased region" description="Low complexity" evidence="1">
    <location>
        <begin position="45"/>
        <end position="67"/>
    </location>
</feature>
<dbReference type="Proteomes" id="UP000673691">
    <property type="component" value="Unassembled WGS sequence"/>
</dbReference>
<name>A0A8H7ZPH8_9FUNG</name>
<dbReference type="EMBL" id="JAEFCI010010874">
    <property type="protein sequence ID" value="KAG5456961.1"/>
    <property type="molecule type" value="Genomic_DNA"/>
</dbReference>
<proteinExistence type="predicted"/>
<protein>
    <submittedName>
        <fullName evidence="2">Uncharacterized protein</fullName>
    </submittedName>
</protein>